<dbReference type="InterPro" id="IPR005467">
    <property type="entry name" value="His_kinase_dom"/>
</dbReference>
<feature type="modified residue" description="4-aspartylphosphate" evidence="2">
    <location>
        <position position="709"/>
    </location>
</feature>
<accession>A0A8S1NY37</accession>
<reference evidence="6" key="1">
    <citation type="submission" date="2021-01" db="EMBL/GenBank/DDBJ databases">
        <authorList>
            <consortium name="Genoscope - CEA"/>
            <person name="William W."/>
        </authorList>
    </citation>
    <scope>NUCLEOTIDE SEQUENCE</scope>
</reference>
<feature type="transmembrane region" description="Helical" evidence="3">
    <location>
        <begin position="39"/>
        <end position="62"/>
    </location>
</feature>
<feature type="domain" description="Response regulatory" evidence="5">
    <location>
        <begin position="650"/>
        <end position="779"/>
    </location>
</feature>
<feature type="transmembrane region" description="Helical" evidence="3">
    <location>
        <begin position="139"/>
        <end position="164"/>
    </location>
</feature>
<dbReference type="OMA" id="WEYTLIN"/>
<dbReference type="EMBL" id="CAJJDM010000101">
    <property type="protein sequence ID" value="CAD8095321.1"/>
    <property type="molecule type" value="Genomic_DNA"/>
</dbReference>
<feature type="domain" description="Histidine kinase" evidence="4">
    <location>
        <begin position="353"/>
        <end position="617"/>
    </location>
</feature>
<dbReference type="InterPro" id="IPR050956">
    <property type="entry name" value="2C_system_His_kinase"/>
</dbReference>
<dbReference type="Proteomes" id="UP000688137">
    <property type="component" value="Unassembled WGS sequence"/>
</dbReference>
<dbReference type="PANTHER" id="PTHR43719">
    <property type="entry name" value="TWO-COMPONENT HISTIDINE KINASE"/>
    <property type="match status" value="1"/>
</dbReference>
<evidence type="ECO:0008006" key="8">
    <source>
        <dbReference type="Google" id="ProtNLM"/>
    </source>
</evidence>
<sequence length="779" mass="91580">MHIIKAFKTYIWEYTLINQAKISVLKYKKKELLKTKWPYFINLCRLQIFLALIQLLVNFLLIESNNNYKTLLIDIGISLIINIIDRCCLNRLSKRRKFVVIILLNFFQGIYIGISEKILNDNQFVQFNKHFLIHFMTKIMWMIALISTQPLFMCKVVIFLFYYFIICYFLSVWKSAFYDFFIAILIFIIYTVQEEEKFRKLICNQIIPKQIISSLPQPIFLINLSTLEFVIYNDMFKQYLNSQKDELDITSTKRMLTQFQSYGNQQVFNVIDSERLNLFETIQIIKLQEDVITQNVNYQFILNDKEVYDVRFHNNIIYNDKKCLLVCLSDISAIIEKTKLTERTILKSKLIKSLSHELRTRKNIIQGLLKLYLDKNNDDQNKELIFQAYYNSKIESNIISSIINYNLCLDDQVIIKYQLIKVNDILDRIIDNFKYEIKSKQIAILANYHPETNHTLFTDPEIFEQIITNIISNSIKHCDKQNQSILSISICKETHPIAIPIPNPNNPYITYLQKMSHYSSFQSLQDFNVTQIETTLNIKIVDNGSGINVQKLKLIQEILNNDNYYQFTTSSSDGFYLGLRSCNLLLQKLNKQSKVNIYIRSTEKEETEVILKFIIHNQIREYEQSIGSEDSIQQIRIQKKVHNKCECLQQIMIVDDEPFNNLVLESILKSLHFKVIKAQNGLEALKLYREQYDLCEIDECKLFYAIFMDYQMPIMNGLESTKAIIEECNKLKQIQPDIIGCTAFSATDDINELLNAGMKCVCIKPISKDSIKQILSHLQ</sequence>
<evidence type="ECO:0000256" key="1">
    <source>
        <dbReference type="ARBA" id="ARBA00022553"/>
    </source>
</evidence>
<evidence type="ECO:0000259" key="5">
    <source>
        <dbReference type="PROSITE" id="PS50110"/>
    </source>
</evidence>
<proteinExistence type="predicted"/>
<feature type="transmembrane region" description="Helical" evidence="3">
    <location>
        <begin position="68"/>
        <end position="86"/>
    </location>
</feature>
<gene>
    <name evidence="6" type="ORF">PPRIM_AZ9-3.1.T0980114</name>
</gene>
<keyword evidence="7" id="KW-1185">Reference proteome</keyword>
<keyword evidence="3" id="KW-0472">Membrane</keyword>
<evidence type="ECO:0000256" key="3">
    <source>
        <dbReference type="SAM" id="Phobius"/>
    </source>
</evidence>
<dbReference type="PROSITE" id="PS50110">
    <property type="entry name" value="RESPONSE_REGULATORY"/>
    <property type="match status" value="1"/>
</dbReference>
<evidence type="ECO:0000313" key="6">
    <source>
        <dbReference type="EMBL" id="CAD8095321.1"/>
    </source>
</evidence>
<evidence type="ECO:0000313" key="7">
    <source>
        <dbReference type="Proteomes" id="UP000688137"/>
    </source>
</evidence>
<dbReference type="PANTHER" id="PTHR43719:SF28">
    <property type="entry name" value="PEROXIDE STRESS-ACTIVATED HISTIDINE KINASE MAK1-RELATED"/>
    <property type="match status" value="1"/>
</dbReference>
<evidence type="ECO:0000256" key="2">
    <source>
        <dbReference type="PROSITE-ProRule" id="PRU00169"/>
    </source>
</evidence>
<keyword evidence="3" id="KW-0812">Transmembrane</keyword>
<feature type="transmembrane region" description="Helical" evidence="3">
    <location>
        <begin position="176"/>
        <end position="193"/>
    </location>
</feature>
<keyword evidence="1 2" id="KW-0597">Phosphoprotein</keyword>
<protein>
    <recommendedName>
        <fullName evidence="8">Response regulatory domain-containing protein</fullName>
    </recommendedName>
</protein>
<dbReference type="Pfam" id="PF00072">
    <property type="entry name" value="Response_reg"/>
    <property type="match status" value="1"/>
</dbReference>
<dbReference type="SMART" id="SM00448">
    <property type="entry name" value="REC"/>
    <property type="match status" value="1"/>
</dbReference>
<evidence type="ECO:0000259" key="4">
    <source>
        <dbReference type="PROSITE" id="PS50109"/>
    </source>
</evidence>
<dbReference type="GO" id="GO:0000160">
    <property type="term" value="P:phosphorelay signal transduction system"/>
    <property type="evidence" value="ECO:0007669"/>
    <property type="project" value="InterPro"/>
</dbReference>
<organism evidence="6 7">
    <name type="scientific">Paramecium primaurelia</name>
    <dbReference type="NCBI Taxonomy" id="5886"/>
    <lineage>
        <taxon>Eukaryota</taxon>
        <taxon>Sar</taxon>
        <taxon>Alveolata</taxon>
        <taxon>Ciliophora</taxon>
        <taxon>Intramacronucleata</taxon>
        <taxon>Oligohymenophorea</taxon>
        <taxon>Peniculida</taxon>
        <taxon>Parameciidae</taxon>
        <taxon>Paramecium</taxon>
    </lineage>
</organism>
<name>A0A8S1NY37_PARPR</name>
<dbReference type="AlphaFoldDB" id="A0A8S1NY37"/>
<dbReference type="CDD" id="cd17546">
    <property type="entry name" value="REC_hyHK_CKI1_RcsC-like"/>
    <property type="match status" value="1"/>
</dbReference>
<dbReference type="PROSITE" id="PS50109">
    <property type="entry name" value="HIS_KIN"/>
    <property type="match status" value="1"/>
</dbReference>
<keyword evidence="3" id="KW-1133">Transmembrane helix</keyword>
<feature type="transmembrane region" description="Helical" evidence="3">
    <location>
        <begin position="98"/>
        <end position="119"/>
    </location>
</feature>
<dbReference type="InterPro" id="IPR001789">
    <property type="entry name" value="Sig_transdc_resp-reg_receiver"/>
</dbReference>
<comment type="caution">
    <text evidence="6">The sequence shown here is derived from an EMBL/GenBank/DDBJ whole genome shotgun (WGS) entry which is preliminary data.</text>
</comment>